<dbReference type="AlphaFoldDB" id="A0A838Y9P9"/>
<gene>
    <name evidence="2" type="ORF">H2Z84_12720</name>
</gene>
<keyword evidence="1" id="KW-0472">Membrane</keyword>
<keyword evidence="1" id="KW-0812">Transmembrane</keyword>
<evidence type="ECO:0000313" key="2">
    <source>
        <dbReference type="EMBL" id="MBA4709237.1"/>
    </source>
</evidence>
<dbReference type="EMBL" id="JACERN010000033">
    <property type="protein sequence ID" value="MBA4709237.1"/>
    <property type="molecule type" value="Genomic_DNA"/>
</dbReference>
<keyword evidence="3" id="KW-1185">Reference proteome</keyword>
<evidence type="ECO:0000256" key="1">
    <source>
        <dbReference type="SAM" id="Phobius"/>
    </source>
</evidence>
<dbReference type="Proteomes" id="UP000545606">
    <property type="component" value="Unassembled WGS sequence"/>
</dbReference>
<evidence type="ECO:0000313" key="3">
    <source>
        <dbReference type="Proteomes" id="UP000545606"/>
    </source>
</evidence>
<dbReference type="InterPro" id="IPR011990">
    <property type="entry name" value="TPR-like_helical_dom_sf"/>
</dbReference>
<dbReference type="Gene3D" id="1.25.40.10">
    <property type="entry name" value="Tetratricopeptide repeat domain"/>
    <property type="match status" value="2"/>
</dbReference>
<dbReference type="RefSeq" id="WP_181836307.1">
    <property type="nucleotide sequence ID" value="NZ_JACERN010000033.1"/>
</dbReference>
<evidence type="ECO:0008006" key="4">
    <source>
        <dbReference type="Google" id="ProtNLM"/>
    </source>
</evidence>
<proteinExistence type="predicted"/>
<feature type="transmembrane region" description="Helical" evidence="1">
    <location>
        <begin position="32"/>
        <end position="50"/>
    </location>
</feature>
<dbReference type="SUPFAM" id="SSF48452">
    <property type="entry name" value="TPR-like"/>
    <property type="match status" value="2"/>
</dbReference>
<organism evidence="2 3">
    <name type="scientific">Aquitalea aquatica</name>
    <dbReference type="NCBI Taxonomy" id="3044273"/>
    <lineage>
        <taxon>Bacteria</taxon>
        <taxon>Pseudomonadati</taxon>
        <taxon>Pseudomonadota</taxon>
        <taxon>Betaproteobacteria</taxon>
        <taxon>Neisseriales</taxon>
        <taxon>Chromobacteriaceae</taxon>
        <taxon>Aquitalea</taxon>
    </lineage>
</organism>
<name>A0A838Y9P9_9NEIS</name>
<comment type="caution">
    <text evidence="2">The sequence shown here is derived from an EMBL/GenBank/DDBJ whole genome shotgun (WGS) entry which is preliminary data.</text>
</comment>
<protein>
    <recommendedName>
        <fullName evidence="4">Tetratricopeptide repeat protein</fullName>
    </recommendedName>
</protein>
<accession>A0A838Y9P9</accession>
<keyword evidence="1" id="KW-1133">Transmembrane helix</keyword>
<reference evidence="2 3" key="1">
    <citation type="submission" date="2020-07" db="EMBL/GenBank/DDBJ databases">
        <title>Draft genome sequence of violacein-producing bacteria and related species.</title>
        <authorList>
            <person name="Wilson H.S."/>
            <person name="De Leon M.E."/>
        </authorList>
    </citation>
    <scope>NUCLEOTIDE SEQUENCE [LARGE SCALE GENOMIC DNA]</scope>
    <source>
        <strain evidence="2 3">HSC-21Su07</strain>
    </source>
</reference>
<sequence>MKRKKSEDIKTIMKNIYPSLGLISWARSKGTFGWIAALGFALIIGFFTIFDAAKIPFVSDILNKVYERPLPASSSKKLTVAIVHIDGDQNDEVQKMIVHSLIDVPGFEVVRFDRHIDILTTDDPSTAEENSKKIAKKLLIEAQADLLIWGYVLADKEKTVRVMLSPRLVDTKFDTKIPSDLAAEFPVSAHAVFESAVKTQILAYVSQIDPSKYVYPELEKLISKLELAIKGWPNGAGKASMQISLGSAYHVYASQTGDIAALKKAATYYQEAVDHTDDVMVKSEALNQLGATQRELGERLQDEPTLQAAIDSYKKAMQYISASKTPLAWGSLNSNIGIIQNIISKIKINSDISRQSIISHKAALTVFSRENDPENWALIQMSLGNSLTTLGGIEKSEPSLQEALFAYNKSLIVNNKKDHPYYWAMVKNNLAATYLSLADVSKNKHYLFDARNELNDALQVYSKSDTPLYWGMAKHNLGLIAYQQAMLEHDVGKLNEANDLYIEALSARTKDRSPGAWSETEFALAESLATLGAVVQDKKILRQAAESYKLSLTVKSFRDEMAKNALVNINEDLNK</sequence>